<dbReference type="Proteomes" id="UP001321582">
    <property type="component" value="Chromosome"/>
</dbReference>
<keyword evidence="3" id="KW-1185">Reference proteome</keyword>
<dbReference type="RefSeq" id="WP_307904188.1">
    <property type="nucleotide sequence ID" value="NZ_AP027059.1"/>
</dbReference>
<evidence type="ECO:0000313" key="3">
    <source>
        <dbReference type="Proteomes" id="UP001321582"/>
    </source>
</evidence>
<organism evidence="2 3">
    <name type="scientific">Haliovirga abyssi</name>
    <dbReference type="NCBI Taxonomy" id="2996794"/>
    <lineage>
        <taxon>Bacteria</taxon>
        <taxon>Fusobacteriati</taxon>
        <taxon>Fusobacteriota</taxon>
        <taxon>Fusobacteriia</taxon>
        <taxon>Fusobacteriales</taxon>
        <taxon>Haliovirgaceae</taxon>
        <taxon>Haliovirga</taxon>
    </lineage>
</organism>
<feature type="chain" id="PRO_5043975653" evidence="1">
    <location>
        <begin position="24"/>
        <end position="930"/>
    </location>
</feature>
<feature type="signal peptide" evidence="1">
    <location>
        <begin position="1"/>
        <end position="23"/>
    </location>
</feature>
<proteinExistence type="predicted"/>
<gene>
    <name evidence="2" type="ORF">HLVA_18850</name>
</gene>
<keyword evidence="1" id="KW-0732">Signal</keyword>
<dbReference type="EMBL" id="AP027059">
    <property type="protein sequence ID" value="BDU51316.1"/>
    <property type="molecule type" value="Genomic_DNA"/>
</dbReference>
<accession>A0AAU9DXT8</accession>
<dbReference type="KEGG" id="haby:HLVA_18850"/>
<reference evidence="2 3" key="1">
    <citation type="submission" date="2022-11" db="EMBL/GenBank/DDBJ databases">
        <title>Haliovirga abyssi gen. nov., sp. nov., a mesophilic fermentative bacterium isolated from the Iheya North hydrothermal field and the proposal of Haliovirgaceae fam. nov.</title>
        <authorList>
            <person name="Miyazaki U."/>
            <person name="Tame A."/>
            <person name="Miyazaki J."/>
            <person name="Takai K."/>
            <person name="Sawayama S."/>
            <person name="Kitajima M."/>
            <person name="Okamoto A."/>
            <person name="Nakagawa S."/>
        </authorList>
    </citation>
    <scope>NUCLEOTIDE SEQUENCE [LARGE SCALE GENOMIC DNA]</scope>
    <source>
        <strain evidence="2 3">IC12</strain>
    </source>
</reference>
<evidence type="ECO:0000256" key="1">
    <source>
        <dbReference type="SAM" id="SignalP"/>
    </source>
</evidence>
<evidence type="ECO:0000313" key="2">
    <source>
        <dbReference type="EMBL" id="BDU51316.1"/>
    </source>
</evidence>
<protein>
    <submittedName>
        <fullName evidence="2">Uncharacterized protein</fullName>
    </submittedName>
</protein>
<sequence length="930" mass="103590">MKKRIIILLGTLVLMLNLGGCFSSTTPETEEKNIEKSIVITSDKLEIEANGVEKTTLKAIEKDGNGVEKEITTDIAYYVNGESITGNVFTTTKEGEYSIKAKYKDLESNILKIKAVKTPVKISDKAVVLDEDTKNKIDEVDIDNNKIIFSVGEEIPYKKDDIIVSGVSDKFPKGLLVKVDSIIEKNGKKEIIFKPAKITDVVEQAKVNKKIKLTKNDIKRVSTNYRGIKISRVDEARDMVCQINTVVYDEDNDENTTDDQIKLEGELSIDPGIDFDIDISGFTIKEFGFGVDSNISGNLKITGNLHKTWDKEVKLISYSFMPFNIFIGNVPIVITPSMYLVVGSNGEINGKFKYSLSEQATAEVKISYSNGEWGGKRELNNNFDFSQPEIEANAKFKMYTGAKFEVALYTNAVLAGTGKVLLYFRGEADIDKNPWWNVYGGIEAIIGFNGLGLDGYEYTMPIYEKKIVSAEYFNDGDGEYKPEEVPELEKGWIKKYKFYGNIPTMDEILSGAEMPENPIMLMGYYDYKDIVTNGENGFMALASAPFQFSMLTNYDKDGNIIFNKFAKVKVEGEKLTLFLNKIKKISDGYIVAGITGEGVIIAKLNENGESVWGKVLNVDVGGLTLETHLAKITQDKFIVSFGGSFMIVNSNGVIEKKEKMTYNVFPDQEGEEGVFVDIIGAAPVKDGYVVIGNVNRGVFIPQGVMIKYDENWNKVWDKYIIIDNLDDDQEALATRFDSIVTSEDEGFYISGWAEKGGFIAKFSQNGDLKWNRVMNEIDYPFTDLEVVADVGVIGMAKVLIDEGYATDFIKFSSDGVYGWSKRVTGEGESVEFNGVFKRDDNKMLYAAGAIGEVDSNGYKSKNPALLSVTPTGEIELKTTTLKAENFINSVLTNVGIISDVGTYEISDLNVEEKDAELIMQDCKEEFIDRY</sequence>
<name>A0AAU9DXT8_9FUSO</name>
<dbReference type="AlphaFoldDB" id="A0AAU9DXT8"/>